<feature type="region of interest" description="Disordered" evidence="2">
    <location>
        <begin position="136"/>
        <end position="168"/>
    </location>
</feature>
<feature type="chain" id="PRO_5012155672" description="FimV N-terminal domain-containing protein" evidence="4">
    <location>
        <begin position="23"/>
        <end position="537"/>
    </location>
</feature>
<evidence type="ECO:0000256" key="3">
    <source>
        <dbReference type="SAM" id="Phobius"/>
    </source>
</evidence>
<dbReference type="Gene3D" id="3.10.350.10">
    <property type="entry name" value="LysM domain"/>
    <property type="match status" value="1"/>
</dbReference>
<feature type="region of interest" description="Disordered" evidence="2">
    <location>
        <begin position="474"/>
        <end position="515"/>
    </location>
</feature>
<comment type="caution">
    <text evidence="6">The sequence shown here is derived from an EMBL/GenBank/DDBJ whole genome shotgun (WGS) entry which is preliminary data.</text>
</comment>
<feature type="transmembrane region" description="Helical" evidence="3">
    <location>
        <begin position="433"/>
        <end position="452"/>
    </location>
</feature>
<keyword evidence="3" id="KW-1133">Transmembrane helix</keyword>
<dbReference type="InterPro" id="IPR020012">
    <property type="entry name" value="LysM_FimV"/>
</dbReference>
<reference evidence="7" key="1">
    <citation type="submission" date="2017-09" db="EMBL/GenBank/DDBJ databases">
        <authorList>
            <person name="Cho G.-S."/>
            <person name="Oguntoyinbo F.A."/>
            <person name="Cnockaert M."/>
            <person name="Kabisch J."/>
            <person name="Neve H."/>
            <person name="Bockelmann W."/>
            <person name="Wenning M."/>
            <person name="Franz C.M."/>
            <person name="Vandamme P."/>
        </authorList>
    </citation>
    <scope>NUCLEOTIDE SEQUENCE [LARGE SCALE GENOMIC DNA]</scope>
    <source>
        <strain evidence="7">MBT G8648</strain>
    </source>
</reference>
<evidence type="ECO:0000256" key="1">
    <source>
        <dbReference type="SAM" id="Coils"/>
    </source>
</evidence>
<dbReference type="Proteomes" id="UP000218677">
    <property type="component" value="Unassembled WGS sequence"/>
</dbReference>
<feature type="domain" description="FimV N-terminal" evidence="5">
    <location>
        <begin position="23"/>
        <end position="129"/>
    </location>
</feature>
<dbReference type="Pfam" id="PF25800">
    <property type="entry name" value="FimV_N"/>
    <property type="match status" value="1"/>
</dbReference>
<feature type="compositionally biased region" description="Low complexity" evidence="2">
    <location>
        <begin position="145"/>
        <end position="154"/>
    </location>
</feature>
<protein>
    <recommendedName>
        <fullName evidence="5">FimV N-terminal domain-containing protein</fullName>
    </recommendedName>
</protein>
<proteinExistence type="predicted"/>
<dbReference type="OrthoDB" id="5298707at2"/>
<dbReference type="EMBL" id="NWUX01000014">
    <property type="protein sequence ID" value="PCF94911.1"/>
    <property type="molecule type" value="Genomic_DNA"/>
</dbReference>
<sequence>MKQKLVGLLGVSLSAVSTLALAVGLGPVSVNTPLNAPLSATVPLLDADQYALDDLHITVANEAAFTALGLEWTPLAASLRTELREQSGGYQLVLSSSQVVDELWLDVLLTVSSPEGETSQALTLLLDLPDMRSSTPDVGQPLINAAESSSDSSALDNRERNASSGASEANSTLYVASGDSLWGVAERAKPTDASVPQMVVALVDANPEVFPLGDIDSMRAGQTLAMPSYEAIMARSPSDARQAFRAMRQPDVTDSVPGATSQPVPETESAEPAAALSTTLSSTLSSTLSATPASPDAEQVVGSVGITGVTGEDAPSIAASQAAVEVPEGQQQPGLLTHSSQEEQLEGLTLSDLVEQLQESQAMFQPVLEEREQLRAELTELRQEMAALTEALSVSQREVQTAVALASTARDVMVESVTGVSDNSYGISERVAAYQWPIASVALALLLGALVWSRKRRERKWEAVPLQTVVPPTQCSATPQLEDVPFTSPSIQPSRAAPVDPAPVDSAPVDSVPADAVPVEEWEVEEVAFEPRRRDNS</sequence>
<keyword evidence="7" id="KW-1185">Reference proteome</keyword>
<feature type="compositionally biased region" description="Low complexity" evidence="2">
    <location>
        <begin position="496"/>
        <end position="515"/>
    </location>
</feature>
<feature type="coiled-coil region" evidence="1">
    <location>
        <begin position="364"/>
        <end position="398"/>
    </location>
</feature>
<keyword evidence="4" id="KW-0732">Signal</keyword>
<dbReference type="CDD" id="cd00118">
    <property type="entry name" value="LysM"/>
    <property type="match status" value="1"/>
</dbReference>
<evidence type="ECO:0000313" key="6">
    <source>
        <dbReference type="EMBL" id="PCF94911.1"/>
    </source>
</evidence>
<name>A0A2A4HLE1_9GAMM</name>
<keyword evidence="3" id="KW-0812">Transmembrane</keyword>
<dbReference type="InterPro" id="IPR018392">
    <property type="entry name" value="LysM"/>
</dbReference>
<gene>
    <name evidence="6" type="ORF">CPA45_14940</name>
</gene>
<dbReference type="NCBIfam" id="TIGR03505">
    <property type="entry name" value="FimV_core"/>
    <property type="match status" value="1"/>
</dbReference>
<keyword evidence="3" id="KW-0472">Membrane</keyword>
<organism evidence="6 7">
    <name type="scientific">Vreelandella nigrificans</name>
    <dbReference type="NCBI Taxonomy" id="2042704"/>
    <lineage>
        <taxon>Bacteria</taxon>
        <taxon>Pseudomonadati</taxon>
        <taxon>Pseudomonadota</taxon>
        <taxon>Gammaproteobacteria</taxon>
        <taxon>Oceanospirillales</taxon>
        <taxon>Halomonadaceae</taxon>
        <taxon>Vreelandella</taxon>
    </lineage>
</organism>
<feature type="region of interest" description="Disordered" evidence="2">
    <location>
        <begin position="248"/>
        <end position="275"/>
    </location>
</feature>
<feature type="compositionally biased region" description="Low complexity" evidence="2">
    <location>
        <begin position="265"/>
        <end position="275"/>
    </location>
</feature>
<feature type="signal peptide" evidence="4">
    <location>
        <begin position="1"/>
        <end position="22"/>
    </location>
</feature>
<evidence type="ECO:0000313" key="7">
    <source>
        <dbReference type="Proteomes" id="UP000218677"/>
    </source>
</evidence>
<keyword evidence="1" id="KW-0175">Coiled coil</keyword>
<dbReference type="InterPro" id="IPR036779">
    <property type="entry name" value="LysM_dom_sf"/>
</dbReference>
<accession>A0A2A4HLE1</accession>
<evidence type="ECO:0000256" key="2">
    <source>
        <dbReference type="SAM" id="MobiDB-lite"/>
    </source>
</evidence>
<dbReference type="RefSeq" id="WP_096652804.1">
    <property type="nucleotide sequence ID" value="NZ_NWUX01000014.1"/>
</dbReference>
<dbReference type="InterPro" id="IPR057840">
    <property type="entry name" value="FimV_N"/>
</dbReference>
<dbReference type="AlphaFoldDB" id="A0A2A4HLE1"/>
<evidence type="ECO:0000259" key="5">
    <source>
        <dbReference type="Pfam" id="PF25800"/>
    </source>
</evidence>
<evidence type="ECO:0000256" key="4">
    <source>
        <dbReference type="SAM" id="SignalP"/>
    </source>
</evidence>